<keyword evidence="1" id="KW-0472">Membrane</keyword>
<dbReference type="EMBL" id="CZQE01000296">
    <property type="protein sequence ID" value="CUS45733.1"/>
    <property type="molecule type" value="Genomic_DNA"/>
</dbReference>
<feature type="transmembrane region" description="Helical" evidence="1">
    <location>
        <begin position="202"/>
        <end position="219"/>
    </location>
</feature>
<reference evidence="3" key="1">
    <citation type="submission" date="2015-10" db="EMBL/GenBank/DDBJ databases">
        <authorList>
            <person name="Gilbert D.G."/>
        </authorList>
    </citation>
    <scope>NUCLEOTIDE SEQUENCE</scope>
</reference>
<feature type="transmembrane region" description="Helical" evidence="1">
    <location>
        <begin position="333"/>
        <end position="351"/>
    </location>
</feature>
<feature type="transmembrane region" description="Helical" evidence="1">
    <location>
        <begin position="135"/>
        <end position="155"/>
    </location>
</feature>
<feature type="transmembrane region" description="Helical" evidence="1">
    <location>
        <begin position="303"/>
        <end position="321"/>
    </location>
</feature>
<feature type="transmembrane region" description="Helical" evidence="1">
    <location>
        <begin position="7"/>
        <end position="26"/>
    </location>
</feature>
<keyword evidence="1" id="KW-0812">Transmembrane</keyword>
<feature type="transmembrane region" description="Helical" evidence="1">
    <location>
        <begin position="46"/>
        <end position="65"/>
    </location>
</feature>
<dbReference type="PANTHER" id="PTHR36927:SF3">
    <property type="entry name" value="GLUCANS BIOSYNTHESIS PROTEIN C"/>
    <property type="match status" value="1"/>
</dbReference>
<sequence length="381" mass="42595">MDWLRIGAFGLLIFYHVGMVFVTWGFHVKTADPAEWVAVPMLLTNAWRLTLLFVVSGFASRALFAKSTGIRGFLGNRNARLLLPLAFGVIAIVPPQSWVELVTRHGYAHSFPWFLTHDYFRFGTLDGVILPTWNHLWFVAYLWVYTLALALLLAPRLPGVQAMFDRLFGGPGVLWIPIAWLLLIRVVLFPNVDETHDLVTDGVAHLQYFPALLFGFGLAGSRPARAALARFWVPAAMLAVASYAIVASVAIAYPGFAIPTRAIARTFHVAREVQCWASIAALIGIAERFWNRDHAWRPMLTEAVFPFYIIHQTVIVVVEYWLKPLDIGPVAEFAILVPATVAGCWAFYLIGRRIGWLRPLIGLRRRVAAKRGAVPADLQVA</sequence>
<evidence type="ECO:0000313" key="3">
    <source>
        <dbReference type="EMBL" id="CUS45733.1"/>
    </source>
</evidence>
<dbReference type="InterPro" id="IPR050623">
    <property type="entry name" value="Glucan_succinyl_AcylTrfase"/>
</dbReference>
<name>A0A160TLY5_9ZZZZ</name>
<dbReference type="PANTHER" id="PTHR36927">
    <property type="entry name" value="BLR4337 PROTEIN"/>
    <property type="match status" value="1"/>
</dbReference>
<feature type="transmembrane region" description="Helical" evidence="1">
    <location>
        <begin position="231"/>
        <end position="253"/>
    </location>
</feature>
<accession>A0A160TLY5</accession>
<dbReference type="GO" id="GO:0016747">
    <property type="term" value="F:acyltransferase activity, transferring groups other than amino-acyl groups"/>
    <property type="evidence" value="ECO:0007669"/>
    <property type="project" value="InterPro"/>
</dbReference>
<feature type="transmembrane region" description="Helical" evidence="1">
    <location>
        <begin position="77"/>
        <end position="94"/>
    </location>
</feature>
<feature type="transmembrane region" description="Helical" evidence="1">
    <location>
        <begin position="167"/>
        <end position="190"/>
    </location>
</feature>
<gene>
    <name evidence="3" type="ORF">MGWOODY_Smn1853</name>
</gene>
<organism evidence="3">
    <name type="scientific">hydrothermal vent metagenome</name>
    <dbReference type="NCBI Taxonomy" id="652676"/>
    <lineage>
        <taxon>unclassified sequences</taxon>
        <taxon>metagenomes</taxon>
        <taxon>ecological metagenomes</taxon>
    </lineage>
</organism>
<feature type="domain" description="Acyltransferase 3" evidence="2">
    <location>
        <begin position="1"/>
        <end position="348"/>
    </location>
</feature>
<evidence type="ECO:0000256" key="1">
    <source>
        <dbReference type="SAM" id="Phobius"/>
    </source>
</evidence>
<dbReference type="AlphaFoldDB" id="A0A160TLY5"/>
<dbReference type="InterPro" id="IPR002656">
    <property type="entry name" value="Acyl_transf_3_dom"/>
</dbReference>
<dbReference type="Pfam" id="PF01757">
    <property type="entry name" value="Acyl_transf_3"/>
    <property type="match status" value="1"/>
</dbReference>
<evidence type="ECO:0000259" key="2">
    <source>
        <dbReference type="Pfam" id="PF01757"/>
    </source>
</evidence>
<proteinExistence type="predicted"/>
<protein>
    <submittedName>
        <fullName evidence="3">Inner membrane protein</fullName>
    </submittedName>
</protein>
<feature type="transmembrane region" description="Helical" evidence="1">
    <location>
        <begin position="273"/>
        <end position="291"/>
    </location>
</feature>
<keyword evidence="1" id="KW-1133">Transmembrane helix</keyword>